<proteinExistence type="predicted"/>
<keyword evidence="3" id="KW-1185">Reference proteome</keyword>
<organism evidence="2 3">
    <name type="scientific">Streptomyces afghaniensis 772</name>
    <dbReference type="NCBI Taxonomy" id="1283301"/>
    <lineage>
        <taxon>Bacteria</taxon>
        <taxon>Bacillati</taxon>
        <taxon>Actinomycetota</taxon>
        <taxon>Actinomycetes</taxon>
        <taxon>Kitasatosporales</taxon>
        <taxon>Streptomycetaceae</taxon>
        <taxon>Streptomyces</taxon>
    </lineage>
</organism>
<gene>
    <name evidence="2" type="ORF">STAFG_8112</name>
</gene>
<feature type="region of interest" description="Disordered" evidence="1">
    <location>
        <begin position="1"/>
        <end position="72"/>
    </location>
</feature>
<reference evidence="2 3" key="1">
    <citation type="submission" date="2013-02" db="EMBL/GenBank/DDBJ databases">
        <title>Draft Genome Sequence of Streptomyces afghaniensis, Which Produces Compounds of the Julimycin B-Complex.</title>
        <authorList>
            <person name="Gruening B.A."/>
            <person name="Praeg A."/>
            <person name="Erxleben A."/>
            <person name="Guenther S."/>
            <person name="Fiedler H.-P."/>
            <person name="Goodfellow M."/>
            <person name="Mueller M."/>
        </authorList>
    </citation>
    <scope>NUCLEOTIDE SEQUENCE [LARGE SCALE GENOMIC DNA]</scope>
    <source>
        <strain evidence="2 3">772</strain>
    </source>
</reference>
<dbReference type="EMBL" id="AOPY01001678">
    <property type="protein sequence ID" value="EPJ34829.1"/>
    <property type="molecule type" value="Genomic_DNA"/>
</dbReference>
<protein>
    <submittedName>
        <fullName evidence="2">Uncharacterized protein</fullName>
    </submittedName>
</protein>
<dbReference type="Proteomes" id="UP000015001">
    <property type="component" value="Unassembled WGS sequence"/>
</dbReference>
<evidence type="ECO:0000313" key="2">
    <source>
        <dbReference type="EMBL" id="EPJ34829.1"/>
    </source>
</evidence>
<comment type="caution">
    <text evidence="2">The sequence shown here is derived from an EMBL/GenBank/DDBJ whole genome shotgun (WGS) entry which is preliminary data.</text>
</comment>
<feature type="compositionally biased region" description="Low complexity" evidence="1">
    <location>
        <begin position="1"/>
        <end position="34"/>
    </location>
</feature>
<dbReference type="HOGENOM" id="CLU_2720439_0_0_11"/>
<dbReference type="AlphaFoldDB" id="S4NAB3"/>
<evidence type="ECO:0000256" key="1">
    <source>
        <dbReference type="SAM" id="MobiDB-lite"/>
    </source>
</evidence>
<evidence type="ECO:0000313" key="3">
    <source>
        <dbReference type="Proteomes" id="UP000015001"/>
    </source>
</evidence>
<sequence>MRGSQPSDAVAGAGSDARAGAGRAAGPSAASGASDEAETDAPPPAVPRSALRVERGALAAGGSSSGSMRVSR</sequence>
<accession>S4NAB3</accession>
<name>S4NAB3_9ACTN</name>
<feature type="compositionally biased region" description="Low complexity" evidence="1">
    <location>
        <begin position="56"/>
        <end position="72"/>
    </location>
</feature>